<evidence type="ECO:0000313" key="1">
    <source>
        <dbReference type="EMBL" id="KJV30051.1"/>
    </source>
</evidence>
<dbReference type="Proteomes" id="UP000033651">
    <property type="component" value="Unassembled WGS sequence"/>
</dbReference>
<name>A0A0F3KFY0_9GAMM</name>
<organism evidence="1 2">
    <name type="scientific">Luteibacter yeojuensis</name>
    <dbReference type="NCBI Taxonomy" id="345309"/>
    <lineage>
        <taxon>Bacteria</taxon>
        <taxon>Pseudomonadati</taxon>
        <taxon>Pseudomonadota</taxon>
        <taxon>Gammaproteobacteria</taxon>
        <taxon>Lysobacterales</taxon>
        <taxon>Rhodanobacteraceae</taxon>
        <taxon>Luteibacter</taxon>
    </lineage>
</organism>
<gene>
    <name evidence="1" type="ORF">VI08_15430</name>
</gene>
<dbReference type="RefSeq" id="WP_045830503.1">
    <property type="nucleotide sequence ID" value="NZ_JZRB01000034.1"/>
</dbReference>
<accession>A0A0F3KFY0</accession>
<dbReference type="AlphaFoldDB" id="A0A0F3KFY0"/>
<keyword evidence="2" id="KW-1185">Reference proteome</keyword>
<protein>
    <recommendedName>
        <fullName evidence="3">ParB/Sulfiredoxin domain-containing protein</fullName>
    </recommendedName>
</protein>
<dbReference type="PATRIC" id="fig|345309.4.peg.2693"/>
<reference evidence="1 2" key="1">
    <citation type="submission" date="2015-03" db="EMBL/GenBank/DDBJ databases">
        <title>Draft genome sequence of Luteibacter yeojuensis strain SU11.</title>
        <authorList>
            <person name="Sulaiman J."/>
            <person name="Priya K."/>
            <person name="Chan K.-G."/>
        </authorList>
    </citation>
    <scope>NUCLEOTIDE SEQUENCE [LARGE SCALE GENOMIC DNA]</scope>
    <source>
        <strain evidence="1 2">SU11</strain>
    </source>
</reference>
<evidence type="ECO:0008006" key="3">
    <source>
        <dbReference type="Google" id="ProtNLM"/>
    </source>
</evidence>
<sequence length="435" mass="48877">MTSHDHGGAGRTRFGWPRPARIAEFEALAKQPTGKSFPVMFQGQNVYVPVIRVPIDLPKYRMENGRTVSLQEEYLAKEPQVRRDLFSGDAELWDAQEAQHNLLISLASESNLKGTFEDPSVKQDQPILLDELGFVVNGNRRLSTWRDLLAKDASVYSHFRAIDVAILPHGDEREIDRLEARLQIAKDIRASYSWDSFANMMHLKQQRDGFSVAELAELYEMKASEVSAILEMRAYAVEYLRSRGKEHFWSLVSDKDFAFRRLLSSRAKINDAGAKELFKEAAFVLMDRPEEAGGRLYDAIPAIAEYLDSVREKLSSEFGRGEGAVDESIDALFGGISEDAATDVTLAATLQKPENAIRARELIVDVIESQRQLKKNEKSANFLLDCCARASSQLSAAIMHGLRPEARLDGVDAQLAELENYISEIKGYLKDHAQH</sequence>
<proteinExistence type="predicted"/>
<dbReference type="OrthoDB" id="3176965at2"/>
<dbReference type="EMBL" id="JZRB01000034">
    <property type="protein sequence ID" value="KJV30051.1"/>
    <property type="molecule type" value="Genomic_DNA"/>
</dbReference>
<comment type="caution">
    <text evidence="1">The sequence shown here is derived from an EMBL/GenBank/DDBJ whole genome shotgun (WGS) entry which is preliminary data.</text>
</comment>
<evidence type="ECO:0000313" key="2">
    <source>
        <dbReference type="Proteomes" id="UP000033651"/>
    </source>
</evidence>